<protein>
    <submittedName>
        <fullName evidence="2">Uncharacterized protein</fullName>
    </submittedName>
</protein>
<evidence type="ECO:0000313" key="3">
    <source>
        <dbReference type="Proteomes" id="UP000288805"/>
    </source>
</evidence>
<gene>
    <name evidence="2" type="ORF">CK203_076212</name>
</gene>
<feature type="region of interest" description="Disordered" evidence="1">
    <location>
        <begin position="1"/>
        <end position="51"/>
    </location>
</feature>
<sequence length="51" mass="5352">MVGAGFSYSARSSPSMEALKSGRERRSFGTQFPISSSGAARRACGGEGRDH</sequence>
<accession>A0A438EEC1</accession>
<name>A0A438EEC1_VITVI</name>
<evidence type="ECO:0000256" key="1">
    <source>
        <dbReference type="SAM" id="MobiDB-lite"/>
    </source>
</evidence>
<dbReference type="AlphaFoldDB" id="A0A438EEC1"/>
<dbReference type="EMBL" id="QGNW01001307">
    <property type="protein sequence ID" value="RVW46165.1"/>
    <property type="molecule type" value="Genomic_DNA"/>
</dbReference>
<evidence type="ECO:0000313" key="2">
    <source>
        <dbReference type="EMBL" id="RVW46165.1"/>
    </source>
</evidence>
<comment type="caution">
    <text evidence="2">The sequence shown here is derived from an EMBL/GenBank/DDBJ whole genome shotgun (WGS) entry which is preliminary data.</text>
</comment>
<reference evidence="2 3" key="1">
    <citation type="journal article" date="2018" name="PLoS Genet.">
        <title>Population sequencing reveals clonal diversity and ancestral inbreeding in the grapevine cultivar Chardonnay.</title>
        <authorList>
            <person name="Roach M.J."/>
            <person name="Johnson D.L."/>
            <person name="Bohlmann J."/>
            <person name="van Vuuren H.J."/>
            <person name="Jones S.J."/>
            <person name="Pretorius I.S."/>
            <person name="Schmidt S.A."/>
            <person name="Borneman A.R."/>
        </authorList>
    </citation>
    <scope>NUCLEOTIDE SEQUENCE [LARGE SCALE GENOMIC DNA]</scope>
    <source>
        <strain evidence="3">cv. Chardonnay</strain>
        <tissue evidence="2">Leaf</tissue>
    </source>
</reference>
<dbReference type="Proteomes" id="UP000288805">
    <property type="component" value="Unassembled WGS sequence"/>
</dbReference>
<proteinExistence type="predicted"/>
<organism evidence="2 3">
    <name type="scientific">Vitis vinifera</name>
    <name type="common">Grape</name>
    <dbReference type="NCBI Taxonomy" id="29760"/>
    <lineage>
        <taxon>Eukaryota</taxon>
        <taxon>Viridiplantae</taxon>
        <taxon>Streptophyta</taxon>
        <taxon>Embryophyta</taxon>
        <taxon>Tracheophyta</taxon>
        <taxon>Spermatophyta</taxon>
        <taxon>Magnoliopsida</taxon>
        <taxon>eudicotyledons</taxon>
        <taxon>Gunneridae</taxon>
        <taxon>Pentapetalae</taxon>
        <taxon>rosids</taxon>
        <taxon>Vitales</taxon>
        <taxon>Vitaceae</taxon>
        <taxon>Viteae</taxon>
        <taxon>Vitis</taxon>
    </lineage>
</organism>